<dbReference type="EMBL" id="LSRX01000548">
    <property type="protein sequence ID" value="OLP94314.1"/>
    <property type="molecule type" value="Genomic_DNA"/>
</dbReference>
<keyword evidence="2" id="KW-1185">Reference proteome</keyword>
<organism evidence="1 2">
    <name type="scientific">Symbiodinium microadriaticum</name>
    <name type="common">Dinoflagellate</name>
    <name type="synonym">Zooxanthella microadriatica</name>
    <dbReference type="NCBI Taxonomy" id="2951"/>
    <lineage>
        <taxon>Eukaryota</taxon>
        <taxon>Sar</taxon>
        <taxon>Alveolata</taxon>
        <taxon>Dinophyceae</taxon>
        <taxon>Suessiales</taxon>
        <taxon>Symbiodiniaceae</taxon>
        <taxon>Symbiodinium</taxon>
    </lineage>
</organism>
<dbReference type="AlphaFoldDB" id="A0A1Q9DGK3"/>
<sequence length="951" mass="102470">MLQQDLLGIHRGYCRRPECSGCEGFSRTGECFQLAAADIGFRCASCGCTSKEHEQLPQAPSVGLATEASQAGYHAHRHLCVGDLVQLKTAEASTAKRGIVLDILESGPFGLCSAATAEVGTADSSRASPGNGAATGRMNSGVSTRFFVSLAEEPPATDGGAVSFVFRSTDCGAYASGGVHFVGIANTLASSNAILDIGATQDLIGACACALKRWSTSSTAPAFSEIQWSGVRTGWVVRHFLALPLNSLVLLRNLDELCLRETAVSCSGCADVGWDGVSDVDGSVGGVKGVVKLVRGGVYNQAVHLAYRIVPLAAWRLRMAGAHALAVTELKIGVRDRLARYVHLVSQVDITMLQVELLRESGMPVPEERFISVRAAELRVQAHASVGSWSPPRVLGGFDREENFKNLVFQPEGLHSLVPALKRRRCSICVLGGSISLQARGYRPNLVRALERRGVAVEDLPAAVGTAGSRPLALVVHDMVLTKRPDLLIVEANSVGPLSLPKSTKLKQDYLAVFVQLTRMVPAAVWLLAFFDMLSVFPPLGHTKCGAVSVLRIYLCLLPPESCLAVIIGPLLVGSTVLPGRRWISLVSNFVRLRLWLVDETMSNAASSINVLTIRCGLGVHHVVSVLIRTANEGWFRPSIVISVCVGWKAAIANFPAFAQQLYDQRVSTIQVIPEGDFIEEVAVNDGDDLLESTPNSNAISILQAAEGIVRSVRRGSPGTTIVFLEMFLRDDMEARMLKTGSEAWQHSSMEEAIMWYHDVAPRLHRHVCSHYGLAQIDLIPALRSLGVEQRSEWFRDDCHHSDAGGEALGNLLAKLLLWAVRQPALTALKVPAAPSVPAALDAGCWCNGKTIRVLRGWLSPASLVSTRRDKDLLHLGQQADWLLLYTAGKATIPFKGSSCGLMTLLGPDAPCLQVRVDGGAVRRLSLLDQWCFYWRDAVVLLCDGLAMPAC</sequence>
<dbReference type="SUPFAM" id="SSF52266">
    <property type="entry name" value="SGNH hydrolase"/>
    <property type="match status" value="1"/>
</dbReference>
<dbReference type="Proteomes" id="UP000186817">
    <property type="component" value="Unassembled WGS sequence"/>
</dbReference>
<dbReference type="Gene3D" id="3.40.50.1110">
    <property type="entry name" value="SGNH hydrolase"/>
    <property type="match status" value="1"/>
</dbReference>
<evidence type="ECO:0000313" key="2">
    <source>
        <dbReference type="Proteomes" id="UP000186817"/>
    </source>
</evidence>
<reference evidence="1 2" key="1">
    <citation type="submission" date="2016-02" db="EMBL/GenBank/DDBJ databases">
        <title>Genome analysis of coral dinoflagellate symbionts highlights evolutionary adaptations to a symbiotic lifestyle.</title>
        <authorList>
            <person name="Aranda M."/>
            <person name="Li Y."/>
            <person name="Liew Y.J."/>
            <person name="Baumgarten S."/>
            <person name="Simakov O."/>
            <person name="Wilson M."/>
            <person name="Piel J."/>
            <person name="Ashoor H."/>
            <person name="Bougouffa S."/>
            <person name="Bajic V.B."/>
            <person name="Ryu T."/>
            <person name="Ravasi T."/>
            <person name="Bayer T."/>
            <person name="Micklem G."/>
            <person name="Kim H."/>
            <person name="Bhak J."/>
            <person name="Lajeunesse T.C."/>
            <person name="Voolstra C.R."/>
        </authorList>
    </citation>
    <scope>NUCLEOTIDE SEQUENCE [LARGE SCALE GENOMIC DNA]</scope>
    <source>
        <strain evidence="1 2">CCMP2467</strain>
    </source>
</reference>
<protein>
    <submittedName>
        <fullName evidence="1">Uncharacterized protein</fullName>
    </submittedName>
</protein>
<name>A0A1Q9DGK3_SYMMI</name>
<proteinExistence type="predicted"/>
<evidence type="ECO:0000313" key="1">
    <source>
        <dbReference type="EMBL" id="OLP94314.1"/>
    </source>
</evidence>
<comment type="caution">
    <text evidence="1">The sequence shown here is derived from an EMBL/GenBank/DDBJ whole genome shotgun (WGS) entry which is preliminary data.</text>
</comment>
<dbReference type="InterPro" id="IPR036514">
    <property type="entry name" value="SGNH_hydro_sf"/>
</dbReference>
<accession>A0A1Q9DGK3</accession>
<dbReference type="OrthoDB" id="413726at2759"/>
<gene>
    <name evidence="1" type="ORF">AK812_SmicGene23690</name>
</gene>